<dbReference type="InterPro" id="IPR011990">
    <property type="entry name" value="TPR-like_helical_dom_sf"/>
</dbReference>
<dbReference type="EMBL" id="FO203512">
    <property type="protein sequence ID" value="CCK74388.1"/>
    <property type="molecule type" value="Genomic_DNA"/>
</dbReference>
<keyword evidence="4" id="KW-1185">Reference proteome</keyword>
<dbReference type="AlphaFoldDB" id="R4YMT2"/>
<dbReference type="SMART" id="SM00028">
    <property type="entry name" value="TPR"/>
    <property type="match status" value="2"/>
</dbReference>
<feature type="region of interest" description="Disordered" evidence="2">
    <location>
        <begin position="1"/>
        <end position="20"/>
    </location>
</feature>
<evidence type="ECO:0000256" key="1">
    <source>
        <dbReference type="PROSITE-ProRule" id="PRU00339"/>
    </source>
</evidence>
<protein>
    <submittedName>
        <fullName evidence="3">Uncharacterized protein</fullName>
    </submittedName>
</protein>
<evidence type="ECO:0000313" key="3">
    <source>
        <dbReference type="EMBL" id="CCK74388.1"/>
    </source>
</evidence>
<dbReference type="Gene3D" id="1.25.40.10">
    <property type="entry name" value="Tetratricopeptide repeat domain"/>
    <property type="match status" value="1"/>
</dbReference>
<dbReference type="PROSITE" id="PS50005">
    <property type="entry name" value="TPR"/>
    <property type="match status" value="1"/>
</dbReference>
<dbReference type="Pfam" id="PF14559">
    <property type="entry name" value="TPR_19"/>
    <property type="match status" value="1"/>
</dbReference>
<reference evidence="3 4" key="1">
    <citation type="journal article" date="2013" name="Nat. Commun.">
        <title>Genome sequence and functional genomic analysis of the oil-degrading bacterium Oleispira antarctica.</title>
        <authorList>
            <person name="Kube M."/>
            <person name="Chernikova T.N."/>
            <person name="Al-Ramahi Y."/>
            <person name="Beloqui A."/>
            <person name="Lopez-Cortez N."/>
            <person name="Guazzaroni M.E."/>
            <person name="Heipieper H.J."/>
            <person name="Klages S."/>
            <person name="Kotsyurbenko O.R."/>
            <person name="Langer I."/>
            <person name="Nechitaylo T.Y."/>
            <person name="Lunsdorf H."/>
            <person name="Fernandez M."/>
            <person name="Juarez S."/>
            <person name="Ciordia S."/>
            <person name="Singer A."/>
            <person name="Kagan O."/>
            <person name="Egorova O."/>
            <person name="Petit P.A."/>
            <person name="Stogios P."/>
            <person name="Kim Y."/>
            <person name="Tchigvintsev A."/>
            <person name="Flick R."/>
            <person name="Denaro R."/>
            <person name="Genovese M."/>
            <person name="Albar J.P."/>
            <person name="Reva O.N."/>
            <person name="Martinez-Gomariz M."/>
            <person name="Tran H."/>
            <person name="Ferrer M."/>
            <person name="Savchenko A."/>
            <person name="Yakunin A.F."/>
            <person name="Yakimov M.M."/>
            <person name="Golyshina O.V."/>
            <person name="Reinhardt R."/>
            <person name="Golyshin P.N."/>
        </authorList>
    </citation>
    <scope>NUCLEOTIDE SEQUENCE [LARGE SCALE GENOMIC DNA]</scope>
</reference>
<dbReference type="SUPFAM" id="SSF48452">
    <property type="entry name" value="TPR-like"/>
    <property type="match status" value="1"/>
</dbReference>
<name>R4YMT2_OLEAN</name>
<dbReference type="STRING" id="698738.OLEAN_C02120"/>
<feature type="compositionally biased region" description="Polar residues" evidence="2">
    <location>
        <begin position="1"/>
        <end position="12"/>
    </location>
</feature>
<evidence type="ECO:0000256" key="2">
    <source>
        <dbReference type="SAM" id="MobiDB-lite"/>
    </source>
</evidence>
<dbReference type="Proteomes" id="UP000032749">
    <property type="component" value="Chromosome"/>
</dbReference>
<organism evidence="3 4">
    <name type="scientific">Oleispira antarctica RB-8</name>
    <dbReference type="NCBI Taxonomy" id="698738"/>
    <lineage>
        <taxon>Bacteria</taxon>
        <taxon>Pseudomonadati</taxon>
        <taxon>Pseudomonadota</taxon>
        <taxon>Gammaproteobacteria</taxon>
        <taxon>Oceanospirillales</taxon>
        <taxon>Oceanospirillaceae</taxon>
        <taxon>Oleispira</taxon>
    </lineage>
</organism>
<evidence type="ECO:0000313" key="4">
    <source>
        <dbReference type="Proteomes" id="UP000032749"/>
    </source>
</evidence>
<sequence length="134" mass="15781">MPNRVNNDPRNQQSHEVKDIEGSEYVQQDDILRLDEGVHHPAVQILLTQAEDARQQGRYQQALSYLDRARQIQPRNSAIFYRQAWMNYQVGELQQAQQLLQRAQVFLRKSNASYDILQRRIKTLQNKIDAKDGY</sequence>
<proteinExistence type="predicted"/>
<keyword evidence="1" id="KW-0802">TPR repeat</keyword>
<accession>R4YMT2</accession>
<feature type="repeat" description="TPR" evidence="1">
    <location>
        <begin position="43"/>
        <end position="76"/>
    </location>
</feature>
<dbReference type="KEGG" id="oai:OLEAN_C02120"/>
<dbReference type="HOGENOM" id="CLU_1894093_0_0_6"/>
<gene>
    <name evidence="3" type="ORF">OLEAN_C02120</name>
</gene>
<dbReference type="InterPro" id="IPR019734">
    <property type="entry name" value="TPR_rpt"/>
</dbReference>